<gene>
    <name evidence="2" type="ORF">RF55_14386</name>
</gene>
<evidence type="ECO:0000313" key="2">
    <source>
        <dbReference type="EMBL" id="KMQ86589.1"/>
    </source>
</evidence>
<dbReference type="PaxDb" id="67767-A0A0J7K8J1"/>
<dbReference type="STRING" id="67767.A0A0J7K8J1"/>
<accession>A0A0J7K8J1</accession>
<evidence type="ECO:0000256" key="1">
    <source>
        <dbReference type="SAM" id="MobiDB-lite"/>
    </source>
</evidence>
<reference evidence="2 3" key="1">
    <citation type="submission" date="2015-04" db="EMBL/GenBank/DDBJ databases">
        <title>Lasius niger genome sequencing.</title>
        <authorList>
            <person name="Konorov E.A."/>
            <person name="Nikitin M.A."/>
            <person name="Kirill M.V."/>
            <person name="Chang P."/>
        </authorList>
    </citation>
    <scope>NUCLEOTIDE SEQUENCE [LARGE SCALE GENOMIC DNA]</scope>
    <source>
        <tissue evidence="2">Whole</tissue>
    </source>
</reference>
<feature type="compositionally biased region" description="Basic and acidic residues" evidence="1">
    <location>
        <begin position="1"/>
        <end position="12"/>
    </location>
</feature>
<comment type="caution">
    <text evidence="2">The sequence shown here is derived from an EMBL/GenBank/DDBJ whole genome shotgun (WGS) entry which is preliminary data.</text>
</comment>
<keyword evidence="3" id="KW-1185">Reference proteome</keyword>
<protein>
    <submittedName>
        <fullName evidence="2">Putative threonine-rich gpi-anchored glyco isoform x10</fullName>
    </submittedName>
</protein>
<feature type="compositionally biased region" description="Basic and acidic residues" evidence="1">
    <location>
        <begin position="311"/>
        <end position="334"/>
    </location>
</feature>
<feature type="region of interest" description="Disordered" evidence="1">
    <location>
        <begin position="46"/>
        <end position="94"/>
    </location>
</feature>
<name>A0A0J7K8J1_LASNI</name>
<dbReference type="EMBL" id="LBMM01011853">
    <property type="protein sequence ID" value="KMQ86589.1"/>
    <property type="molecule type" value="Genomic_DNA"/>
</dbReference>
<feature type="compositionally biased region" description="Polar residues" evidence="1">
    <location>
        <begin position="13"/>
        <end position="31"/>
    </location>
</feature>
<feature type="compositionally biased region" description="Polar residues" evidence="1">
    <location>
        <begin position="336"/>
        <end position="353"/>
    </location>
</feature>
<feature type="compositionally biased region" description="Basic and acidic residues" evidence="1">
    <location>
        <begin position="270"/>
        <end position="287"/>
    </location>
</feature>
<feature type="compositionally biased region" description="Polar residues" evidence="1">
    <location>
        <begin position="235"/>
        <end position="249"/>
    </location>
</feature>
<dbReference type="AlphaFoldDB" id="A0A0J7K8J1"/>
<organism evidence="2 3">
    <name type="scientific">Lasius niger</name>
    <name type="common">Black garden ant</name>
    <dbReference type="NCBI Taxonomy" id="67767"/>
    <lineage>
        <taxon>Eukaryota</taxon>
        <taxon>Metazoa</taxon>
        <taxon>Ecdysozoa</taxon>
        <taxon>Arthropoda</taxon>
        <taxon>Hexapoda</taxon>
        <taxon>Insecta</taxon>
        <taxon>Pterygota</taxon>
        <taxon>Neoptera</taxon>
        <taxon>Endopterygota</taxon>
        <taxon>Hymenoptera</taxon>
        <taxon>Apocrita</taxon>
        <taxon>Aculeata</taxon>
        <taxon>Formicoidea</taxon>
        <taxon>Formicidae</taxon>
        <taxon>Formicinae</taxon>
        <taxon>Lasius</taxon>
        <taxon>Lasius</taxon>
    </lineage>
</organism>
<feature type="compositionally biased region" description="Low complexity" evidence="1">
    <location>
        <begin position="300"/>
        <end position="310"/>
    </location>
</feature>
<sequence>MKSRHDDNKENVPESQMPKQQTISRRTSLDASSIWVDNAKLDHEVFTKSPDHSRSRTGRKIYTSYNGKELRSQTIPSRKSANENMEKDKSPISELEKEKARLEYPRVDNITSIANLSRMIDTKNVNDSSNRKEGGIRERDVLLLGSESVLRVDIPLTIGNNENANISTSTTISSVNVSPRQTSRLIKKKVESNDIVELNTKKSKQSDRSRSRGISSANNPERAKSGSIPPRRSSSKFGDTANTGTNGRASNAKRRSNAKNVNSRNRSAHKSRDPNTTEAGGNDRNKNVDTNSETSASGQTNTRRNLSNNRRTSEGKRRSKDDRKLKITEAKIDKQNVGTQSGSWSRTVNSFGK</sequence>
<feature type="region of interest" description="Disordered" evidence="1">
    <location>
        <begin position="196"/>
        <end position="353"/>
    </location>
</feature>
<feature type="compositionally biased region" description="Polar residues" evidence="1">
    <location>
        <begin position="288"/>
        <end position="299"/>
    </location>
</feature>
<dbReference type="Proteomes" id="UP000036403">
    <property type="component" value="Unassembled WGS sequence"/>
</dbReference>
<evidence type="ECO:0000313" key="3">
    <source>
        <dbReference type="Proteomes" id="UP000036403"/>
    </source>
</evidence>
<feature type="compositionally biased region" description="Basic and acidic residues" evidence="1">
    <location>
        <begin position="80"/>
        <end position="94"/>
    </location>
</feature>
<feature type="region of interest" description="Disordered" evidence="1">
    <location>
        <begin position="1"/>
        <end position="31"/>
    </location>
</feature>
<proteinExistence type="predicted"/>